<name>A0A381N4F1_9ZZZZ</name>
<dbReference type="EMBL" id="UINC01000120">
    <property type="protein sequence ID" value="SUZ49491.1"/>
    <property type="molecule type" value="Genomic_DNA"/>
</dbReference>
<feature type="compositionally biased region" description="Basic residues" evidence="1">
    <location>
        <begin position="170"/>
        <end position="197"/>
    </location>
</feature>
<evidence type="ECO:0000313" key="2">
    <source>
        <dbReference type="EMBL" id="SUZ49491.1"/>
    </source>
</evidence>
<accession>A0A381N4F1</accession>
<dbReference type="AlphaFoldDB" id="A0A381N4F1"/>
<feature type="region of interest" description="Disordered" evidence="1">
    <location>
        <begin position="51"/>
        <end position="197"/>
    </location>
</feature>
<sequence>MQQRSLRLGDILDDYCPRERRITNHAVVAMIDDQVKQTRCTTCEAEHEYKAAKTPVKRKTKRDSEPVGLPEAAMMSTGDEQAEVLSSEVGWEDESEGMKKVGQESAVRRPLIRAVLPRVEGQVQVRRPPEFTVPQGAGFKSDSRNGNSNHKTLKSGKQAGHQGNGDNGTGKRKRKHKSRKRLARRGGAVRRGQSHPK</sequence>
<reference evidence="2" key="1">
    <citation type="submission" date="2018-05" db="EMBL/GenBank/DDBJ databases">
        <authorList>
            <person name="Lanie J.A."/>
            <person name="Ng W.-L."/>
            <person name="Kazmierczak K.M."/>
            <person name="Andrzejewski T.M."/>
            <person name="Davidsen T.M."/>
            <person name="Wayne K.J."/>
            <person name="Tettelin H."/>
            <person name="Glass J.I."/>
            <person name="Rusch D."/>
            <person name="Podicherti R."/>
            <person name="Tsui H.-C.T."/>
            <person name="Winkler M.E."/>
        </authorList>
    </citation>
    <scope>NUCLEOTIDE SEQUENCE</scope>
</reference>
<organism evidence="2">
    <name type="scientific">marine metagenome</name>
    <dbReference type="NCBI Taxonomy" id="408172"/>
    <lineage>
        <taxon>unclassified sequences</taxon>
        <taxon>metagenomes</taxon>
        <taxon>ecological metagenomes</taxon>
    </lineage>
</organism>
<gene>
    <name evidence="2" type="ORF">METZ01_LOCUS2345</name>
</gene>
<protein>
    <submittedName>
        <fullName evidence="2">Uncharacterized protein</fullName>
    </submittedName>
</protein>
<proteinExistence type="predicted"/>
<evidence type="ECO:0000256" key="1">
    <source>
        <dbReference type="SAM" id="MobiDB-lite"/>
    </source>
</evidence>